<evidence type="ECO:0000313" key="4">
    <source>
        <dbReference type="EMBL" id="WTW68437.1"/>
    </source>
</evidence>
<reference evidence="4" key="1">
    <citation type="submission" date="2022-10" db="EMBL/GenBank/DDBJ databases">
        <title>The complete genomes of actinobacterial strains from the NBC collection.</title>
        <authorList>
            <person name="Joergensen T.S."/>
            <person name="Alvarez Arevalo M."/>
            <person name="Sterndorff E.B."/>
            <person name="Faurdal D."/>
            <person name="Vuksanovic O."/>
            <person name="Mourched A.-S."/>
            <person name="Charusanti P."/>
            <person name="Shaw S."/>
            <person name="Blin K."/>
            <person name="Weber T."/>
        </authorList>
    </citation>
    <scope>NUCLEOTIDE SEQUENCE</scope>
    <source>
        <strain evidence="4">NBC_00008</strain>
    </source>
</reference>
<feature type="region of interest" description="Disordered" evidence="1">
    <location>
        <begin position="272"/>
        <end position="295"/>
    </location>
</feature>
<dbReference type="InterPro" id="IPR044929">
    <property type="entry name" value="DNA/RNA_non-sp_Endonuclease_sf"/>
</dbReference>
<dbReference type="InterPro" id="IPR044927">
    <property type="entry name" value="Endonuclea_NS_2"/>
</dbReference>
<dbReference type="Pfam" id="PF25547">
    <property type="entry name" value="WXG100_2"/>
    <property type="match status" value="1"/>
</dbReference>
<feature type="domain" description="Type VII secretion system protein EssD-like" evidence="2">
    <location>
        <begin position="284"/>
        <end position="402"/>
    </location>
</feature>
<dbReference type="EMBL" id="CP108313">
    <property type="protein sequence ID" value="WTW68437.1"/>
    <property type="molecule type" value="Genomic_DNA"/>
</dbReference>
<protein>
    <submittedName>
        <fullName evidence="4">DNA/RNA non-specific endonuclease</fullName>
    </submittedName>
</protein>
<accession>A0AAU2VPG8</accession>
<evidence type="ECO:0000259" key="2">
    <source>
        <dbReference type="Pfam" id="PF13930"/>
    </source>
</evidence>
<dbReference type="GO" id="GO:0004519">
    <property type="term" value="F:endonuclease activity"/>
    <property type="evidence" value="ECO:0007669"/>
    <property type="project" value="UniProtKB-KW"/>
</dbReference>
<dbReference type="Pfam" id="PF13930">
    <property type="entry name" value="Endonuclea_NS_2"/>
    <property type="match status" value="1"/>
</dbReference>
<keyword evidence="4" id="KW-0378">Hydrolase</keyword>
<sequence>MSAADKAKEIIQDITGMWWPDADEGGLRDAAKAWRDFADDLEDVTVAANKSARGIIDHNKGEAISAFGDPYWRRYYHNHHGWLQDMTDGARDTAKALDQYADIVHHAVKQLEHELEIVGATIVAGTALAIFTAGISEVAAAAATASVVELAATLGVTVSTEIAAIAGTTLATAAIGGIESITVDLAVTQPAAMITGESDGLSLDEVHNAAMYGSLTGGLLGGGAATYRAVGDAGGMTELLGGMRIPGLGPNFALPGSGTSLDGLGILMRTGRGGRGETQQPPSYALPLDSSGRSQGVRTQITESMLDKGDGTTRRMKPPGWGGADAGHTRGHLLARSLGGDGKAAENIAIMYDHANNVVMNDLEKEIYSVVAAGHAVDYAATPVYRTPTDLVPSGIHITAKGGGLDIDQTVINK</sequence>
<dbReference type="Gene3D" id="3.40.570.10">
    <property type="entry name" value="Extracellular Endonuclease, subunit A"/>
    <property type="match status" value="1"/>
</dbReference>
<keyword evidence="4" id="KW-0540">Nuclease</keyword>
<organism evidence="4">
    <name type="scientific">Streptomyces sp. NBC_00008</name>
    <dbReference type="NCBI Taxonomy" id="2903610"/>
    <lineage>
        <taxon>Bacteria</taxon>
        <taxon>Bacillati</taxon>
        <taxon>Actinomycetota</taxon>
        <taxon>Actinomycetes</taxon>
        <taxon>Kitasatosporales</taxon>
        <taxon>Streptomycetaceae</taxon>
        <taxon>Streptomyces</taxon>
    </lineage>
</organism>
<name>A0AAU2VPG8_9ACTN</name>
<proteinExistence type="predicted"/>
<gene>
    <name evidence="4" type="ORF">OG398_09290</name>
</gene>
<evidence type="ECO:0000256" key="1">
    <source>
        <dbReference type="SAM" id="MobiDB-lite"/>
    </source>
</evidence>
<feature type="domain" description="Outer membrane channel protein CpnT-like N-terminal" evidence="3">
    <location>
        <begin position="11"/>
        <end position="143"/>
    </location>
</feature>
<keyword evidence="4" id="KW-0255">Endonuclease</keyword>
<dbReference type="InterPro" id="IPR057746">
    <property type="entry name" value="CpnT-like_N"/>
</dbReference>
<dbReference type="AlphaFoldDB" id="A0AAU2VPG8"/>
<evidence type="ECO:0000259" key="3">
    <source>
        <dbReference type="Pfam" id="PF25547"/>
    </source>
</evidence>